<dbReference type="EMBL" id="CM001752">
    <property type="protein sequence ID" value="KJB81242.1"/>
    <property type="molecule type" value="Genomic_DNA"/>
</dbReference>
<keyword evidence="5" id="KW-1185">Reference proteome</keyword>
<dbReference type="PANTHER" id="PTHR43248:SF14">
    <property type="entry name" value="ALPHA_BETA-HYDROLASES SUPERFAMILY PROTEIN"/>
    <property type="match status" value="1"/>
</dbReference>
<evidence type="ECO:0000313" key="5">
    <source>
        <dbReference type="Proteomes" id="UP000032304"/>
    </source>
</evidence>
<accession>A0A0D2SDM6</accession>
<dbReference type="SUPFAM" id="SSF53474">
    <property type="entry name" value="alpha/beta-Hydrolases"/>
    <property type="match status" value="1"/>
</dbReference>
<comment type="similarity">
    <text evidence="1">Belongs to the peptidase S33 family.</text>
</comment>
<feature type="domain" description="AB hydrolase-1" evidence="3">
    <location>
        <begin position="153"/>
        <end position="380"/>
    </location>
</feature>
<dbReference type="Proteomes" id="UP000032304">
    <property type="component" value="Chromosome 13"/>
</dbReference>
<evidence type="ECO:0000256" key="2">
    <source>
        <dbReference type="ARBA" id="ARBA00022801"/>
    </source>
</evidence>
<dbReference type="GO" id="GO:0016787">
    <property type="term" value="F:hydrolase activity"/>
    <property type="evidence" value="ECO:0007669"/>
    <property type="project" value="UniProtKB-KW"/>
</dbReference>
<reference evidence="4 5" key="1">
    <citation type="journal article" date="2012" name="Nature">
        <title>Repeated polyploidization of Gossypium genomes and the evolution of spinnable cotton fibres.</title>
        <authorList>
            <person name="Paterson A.H."/>
            <person name="Wendel J.F."/>
            <person name="Gundlach H."/>
            <person name="Guo H."/>
            <person name="Jenkins J."/>
            <person name="Jin D."/>
            <person name="Llewellyn D."/>
            <person name="Showmaker K.C."/>
            <person name="Shu S."/>
            <person name="Udall J."/>
            <person name="Yoo M.J."/>
            <person name="Byers R."/>
            <person name="Chen W."/>
            <person name="Doron-Faigenboim A."/>
            <person name="Duke M.V."/>
            <person name="Gong L."/>
            <person name="Grimwood J."/>
            <person name="Grover C."/>
            <person name="Grupp K."/>
            <person name="Hu G."/>
            <person name="Lee T.H."/>
            <person name="Li J."/>
            <person name="Lin L."/>
            <person name="Liu T."/>
            <person name="Marler B.S."/>
            <person name="Page J.T."/>
            <person name="Roberts A.W."/>
            <person name="Romanel E."/>
            <person name="Sanders W.S."/>
            <person name="Szadkowski E."/>
            <person name="Tan X."/>
            <person name="Tang H."/>
            <person name="Xu C."/>
            <person name="Wang J."/>
            <person name="Wang Z."/>
            <person name="Zhang D."/>
            <person name="Zhang L."/>
            <person name="Ashrafi H."/>
            <person name="Bedon F."/>
            <person name="Bowers J.E."/>
            <person name="Brubaker C.L."/>
            <person name="Chee P.W."/>
            <person name="Das S."/>
            <person name="Gingle A.R."/>
            <person name="Haigler C.H."/>
            <person name="Harker D."/>
            <person name="Hoffmann L.V."/>
            <person name="Hovav R."/>
            <person name="Jones D.C."/>
            <person name="Lemke C."/>
            <person name="Mansoor S."/>
            <person name="ur Rahman M."/>
            <person name="Rainville L.N."/>
            <person name="Rambani A."/>
            <person name="Reddy U.K."/>
            <person name="Rong J.K."/>
            <person name="Saranga Y."/>
            <person name="Scheffler B.E."/>
            <person name="Scheffler J.A."/>
            <person name="Stelly D.M."/>
            <person name="Triplett B.A."/>
            <person name="Van Deynze A."/>
            <person name="Vaslin M.F."/>
            <person name="Waghmare V.N."/>
            <person name="Walford S.A."/>
            <person name="Wright R.J."/>
            <person name="Zaki E.A."/>
            <person name="Zhang T."/>
            <person name="Dennis E.S."/>
            <person name="Mayer K.F."/>
            <person name="Peterson D.G."/>
            <person name="Rokhsar D.S."/>
            <person name="Wang X."/>
            <person name="Schmutz J."/>
        </authorList>
    </citation>
    <scope>NUCLEOTIDE SEQUENCE [LARGE SCALE GENOMIC DNA]</scope>
</reference>
<protein>
    <recommendedName>
        <fullName evidence="3">AB hydrolase-1 domain-containing protein</fullName>
    </recommendedName>
</protein>
<dbReference type="Gene3D" id="3.40.50.1820">
    <property type="entry name" value="alpha/beta hydrolase"/>
    <property type="match status" value="1"/>
</dbReference>
<dbReference type="Gramene" id="KJB81242">
    <property type="protein sequence ID" value="KJB81242"/>
    <property type="gene ID" value="B456_013G134500"/>
</dbReference>
<gene>
    <name evidence="4" type="ORF">B456_013G134500</name>
</gene>
<sequence>MNYYKLVEILIRHVSAGWAELSRLLFSWSFRHSCSTMSFLSNFTASFPGERPPFIPPYSQFNLHSLPPISSRPTIRISPPFQDTFRVSHVGRSSRYSRKRSVCMTLINERLGRDRDIADPSSILAYELVQGKLVKWSSMVVLNRSIPEPPTAVLLHGILGSRKNWGSFVRRLAQEFPTWQFVLVDLRCHGDSASIKTRGPHTVASTALDVLKLIAQLRITPRVLIGHSFGGKVVLSMVEQAAKPLPRPVRVSSKRDIVNALIQEGFSKDVAQWVVTNLRPTGAASSSSSSFSWVFDLEGISEMYESYEETNLWKVVENLPRGVHVNFLKAERSLHRWALEDLQRIHAAEESAADEGGGVEMHVLEDAGHWVHADNPDGLFRILSFSFKGVKA</sequence>
<evidence type="ECO:0000259" key="3">
    <source>
        <dbReference type="Pfam" id="PF12697"/>
    </source>
</evidence>
<dbReference type="InterPro" id="IPR051601">
    <property type="entry name" value="Serine_prot/Carboxylest_S33"/>
</dbReference>
<name>A0A0D2SDM6_GOSRA</name>
<keyword evidence="2" id="KW-0378">Hydrolase</keyword>
<dbReference type="AlphaFoldDB" id="A0A0D2SDM6"/>
<organism evidence="4 5">
    <name type="scientific">Gossypium raimondii</name>
    <name type="common">Peruvian cotton</name>
    <name type="synonym">Gossypium klotzschianum subsp. raimondii</name>
    <dbReference type="NCBI Taxonomy" id="29730"/>
    <lineage>
        <taxon>Eukaryota</taxon>
        <taxon>Viridiplantae</taxon>
        <taxon>Streptophyta</taxon>
        <taxon>Embryophyta</taxon>
        <taxon>Tracheophyta</taxon>
        <taxon>Spermatophyta</taxon>
        <taxon>Magnoliopsida</taxon>
        <taxon>eudicotyledons</taxon>
        <taxon>Gunneridae</taxon>
        <taxon>Pentapetalae</taxon>
        <taxon>rosids</taxon>
        <taxon>malvids</taxon>
        <taxon>Malvales</taxon>
        <taxon>Malvaceae</taxon>
        <taxon>Malvoideae</taxon>
        <taxon>Gossypium</taxon>
    </lineage>
</organism>
<dbReference type="InterPro" id="IPR029058">
    <property type="entry name" value="AB_hydrolase_fold"/>
</dbReference>
<proteinExistence type="inferred from homology"/>
<evidence type="ECO:0000256" key="1">
    <source>
        <dbReference type="ARBA" id="ARBA00010088"/>
    </source>
</evidence>
<evidence type="ECO:0000313" key="4">
    <source>
        <dbReference type="EMBL" id="KJB81242.1"/>
    </source>
</evidence>
<dbReference type="InterPro" id="IPR000073">
    <property type="entry name" value="AB_hydrolase_1"/>
</dbReference>
<dbReference type="Pfam" id="PF12697">
    <property type="entry name" value="Abhydrolase_6"/>
    <property type="match status" value="1"/>
</dbReference>
<dbReference type="PANTHER" id="PTHR43248">
    <property type="entry name" value="2-SUCCINYL-6-HYDROXY-2,4-CYCLOHEXADIENE-1-CARBOXYLATE SYNTHASE"/>
    <property type="match status" value="1"/>
</dbReference>